<evidence type="ECO:0000256" key="1">
    <source>
        <dbReference type="SAM" id="MobiDB-lite"/>
    </source>
</evidence>
<proteinExistence type="predicted"/>
<name>A0A151WU69_9HYME</name>
<evidence type="ECO:0000313" key="3">
    <source>
        <dbReference type="Proteomes" id="UP000075809"/>
    </source>
</evidence>
<sequence length="102" mass="11920">MRFRLVHQRARALFLFAPQINVHSFLSRSIASFETARVRRHAERAEETRERNGSELVQRSRPFPVDERAGEEEEVAEAEEQEEEEEERDDGGEAESHGARER</sequence>
<feature type="region of interest" description="Disordered" evidence="1">
    <location>
        <begin position="40"/>
        <end position="102"/>
    </location>
</feature>
<dbReference type="EMBL" id="KQ982748">
    <property type="protein sequence ID" value="KYQ51291.1"/>
    <property type="molecule type" value="Genomic_DNA"/>
</dbReference>
<evidence type="ECO:0000313" key="2">
    <source>
        <dbReference type="EMBL" id="KYQ51291.1"/>
    </source>
</evidence>
<protein>
    <submittedName>
        <fullName evidence="2">Uncharacterized protein</fullName>
    </submittedName>
</protein>
<accession>A0A151WU69</accession>
<dbReference type="Proteomes" id="UP000075809">
    <property type="component" value="Unassembled WGS sequence"/>
</dbReference>
<dbReference type="AlphaFoldDB" id="A0A151WU69"/>
<gene>
    <name evidence="2" type="ORF">ALC60_09582</name>
</gene>
<reference evidence="2 3" key="1">
    <citation type="submission" date="2015-09" db="EMBL/GenBank/DDBJ databases">
        <title>Trachymyrmex zeteki WGS genome.</title>
        <authorList>
            <person name="Nygaard S."/>
            <person name="Hu H."/>
            <person name="Boomsma J."/>
            <person name="Zhang G."/>
        </authorList>
    </citation>
    <scope>NUCLEOTIDE SEQUENCE [LARGE SCALE GENOMIC DNA]</scope>
    <source>
        <strain evidence="2">Tzet28-1</strain>
        <tissue evidence="2">Whole body</tissue>
    </source>
</reference>
<feature type="compositionally biased region" description="Basic and acidic residues" evidence="1">
    <location>
        <begin position="43"/>
        <end position="53"/>
    </location>
</feature>
<feature type="compositionally biased region" description="Acidic residues" evidence="1">
    <location>
        <begin position="69"/>
        <end position="93"/>
    </location>
</feature>
<keyword evidence="3" id="KW-1185">Reference proteome</keyword>
<organism evidence="2 3">
    <name type="scientific">Mycetomoellerius zeteki</name>
    <dbReference type="NCBI Taxonomy" id="64791"/>
    <lineage>
        <taxon>Eukaryota</taxon>
        <taxon>Metazoa</taxon>
        <taxon>Ecdysozoa</taxon>
        <taxon>Arthropoda</taxon>
        <taxon>Hexapoda</taxon>
        <taxon>Insecta</taxon>
        <taxon>Pterygota</taxon>
        <taxon>Neoptera</taxon>
        <taxon>Endopterygota</taxon>
        <taxon>Hymenoptera</taxon>
        <taxon>Apocrita</taxon>
        <taxon>Aculeata</taxon>
        <taxon>Formicoidea</taxon>
        <taxon>Formicidae</taxon>
        <taxon>Myrmicinae</taxon>
        <taxon>Mycetomoellerius</taxon>
    </lineage>
</organism>